<protein>
    <submittedName>
        <fullName evidence="2">Uncharacterized protein</fullName>
    </submittedName>
</protein>
<evidence type="ECO:0000313" key="3">
    <source>
        <dbReference type="Proteomes" id="UP000245956"/>
    </source>
</evidence>
<reference evidence="2 3" key="1">
    <citation type="journal article" date="2016" name="Front. Microbiol.">
        <title>Genome and transcriptome sequences reveal the specific parasitism of the nematophagous Purpureocillium lilacinum 36-1.</title>
        <authorList>
            <person name="Xie J."/>
            <person name="Li S."/>
            <person name="Mo C."/>
            <person name="Xiao X."/>
            <person name="Peng D."/>
            <person name="Wang G."/>
            <person name="Xiao Y."/>
        </authorList>
    </citation>
    <scope>NUCLEOTIDE SEQUENCE [LARGE SCALE GENOMIC DNA]</scope>
    <source>
        <strain evidence="2 3">36-1</strain>
    </source>
</reference>
<name>A0A2U3ER25_PURLI</name>
<dbReference type="EMBL" id="LCWV01000001">
    <property type="protein sequence ID" value="PWI76957.1"/>
    <property type="molecule type" value="Genomic_DNA"/>
</dbReference>
<comment type="caution">
    <text evidence="2">The sequence shown here is derived from an EMBL/GenBank/DDBJ whole genome shotgun (WGS) entry which is preliminary data.</text>
</comment>
<dbReference type="Proteomes" id="UP000245956">
    <property type="component" value="Unassembled WGS sequence"/>
</dbReference>
<gene>
    <name evidence="2" type="ORF">PCL_04151</name>
</gene>
<organism evidence="2 3">
    <name type="scientific">Purpureocillium lilacinum</name>
    <name type="common">Paecilomyces lilacinus</name>
    <dbReference type="NCBI Taxonomy" id="33203"/>
    <lineage>
        <taxon>Eukaryota</taxon>
        <taxon>Fungi</taxon>
        <taxon>Dikarya</taxon>
        <taxon>Ascomycota</taxon>
        <taxon>Pezizomycotina</taxon>
        <taxon>Sordariomycetes</taxon>
        <taxon>Hypocreomycetidae</taxon>
        <taxon>Hypocreales</taxon>
        <taxon>Ophiocordycipitaceae</taxon>
        <taxon>Purpureocillium</taxon>
    </lineage>
</organism>
<dbReference type="AlphaFoldDB" id="A0A2U3ER25"/>
<feature type="region of interest" description="Disordered" evidence="1">
    <location>
        <begin position="50"/>
        <end position="96"/>
    </location>
</feature>
<evidence type="ECO:0000256" key="1">
    <source>
        <dbReference type="SAM" id="MobiDB-lite"/>
    </source>
</evidence>
<proteinExistence type="predicted"/>
<accession>A0A2U3ER25</accession>
<evidence type="ECO:0000313" key="2">
    <source>
        <dbReference type="EMBL" id="PWI76957.1"/>
    </source>
</evidence>
<sequence length="355" mass="38753">MNGEDRCRTRTILELAALRTKYEYIPDQAGRMPWTWRSHLARRVAAGGRGTVVSAPRGGTNRRRSSGFRGLEQQGKLGKVPWPSSPSPSRRPSVAERLRAPSLARCADDPFRCGVQIGGWNCRFGQMPLCSSLADGEARVLADGWMKGKPCQRGAGACVLRVAAESESPGWATEQVVSLVGVRPKCLQDVHDAGWPFSPPKRSKMSHWFTSRKVSPTSIVLELNLGRIGFWLSGACNGSEAILPAAQRRAPRFVAMLPIRDPAPAKSDCDRGAGCPRVRCVGMSAPIPLQEAGNGLYWGAAHVMCKLSLTSKIASYMYHDTEARKLATLRHIKQEGIPERSASATRINGSGRRRK</sequence>